<sequence>MRHAFLIGLGVMLCAPAAAMARPRSRPPVETPAKPNGDAGQWVLPDDYPPAALRNNDTGTTGFRLTYDETGKVIDCEVTASSGYADLDATTCRVLLLRASFIPGTRNGKPVASAYTSSVRWSIPDTDDDGEDADTPPTLPTAYKGQLVYTIAADGTVARCEAVENDGKRHEVAAGSGLVACPAGKTFPIPRDAGGKPVARRVTTTFSVAVDDVP</sequence>
<feature type="chain" id="PRO_5047060592" evidence="5">
    <location>
        <begin position="22"/>
        <end position="214"/>
    </location>
</feature>
<protein>
    <submittedName>
        <fullName evidence="7">TonB family protein</fullName>
    </submittedName>
</protein>
<keyword evidence="4" id="KW-0472">Membrane</keyword>
<comment type="caution">
    <text evidence="7">The sequence shown here is derived from an EMBL/GenBank/DDBJ whole genome shotgun (WGS) entry which is preliminary data.</text>
</comment>
<organism evidence="7 8">
    <name type="scientific">Novosphingobium capsulatum</name>
    <dbReference type="NCBI Taxonomy" id="13688"/>
    <lineage>
        <taxon>Bacteria</taxon>
        <taxon>Pseudomonadati</taxon>
        <taxon>Pseudomonadota</taxon>
        <taxon>Alphaproteobacteria</taxon>
        <taxon>Sphingomonadales</taxon>
        <taxon>Sphingomonadaceae</taxon>
        <taxon>Novosphingobium</taxon>
    </lineage>
</organism>
<name>A0ABU1MHR8_9SPHN</name>
<reference evidence="7 8" key="1">
    <citation type="submission" date="2023-07" db="EMBL/GenBank/DDBJ databases">
        <title>Sorghum-associated microbial communities from plants grown in Nebraska, USA.</title>
        <authorList>
            <person name="Schachtman D."/>
        </authorList>
    </citation>
    <scope>NUCLEOTIDE SEQUENCE [LARGE SCALE GENOMIC DNA]</scope>
    <source>
        <strain evidence="7 8">DS1027</strain>
    </source>
</reference>
<dbReference type="EMBL" id="JAVDRD010000001">
    <property type="protein sequence ID" value="MDR6509616.1"/>
    <property type="molecule type" value="Genomic_DNA"/>
</dbReference>
<evidence type="ECO:0000256" key="2">
    <source>
        <dbReference type="ARBA" id="ARBA00022692"/>
    </source>
</evidence>
<comment type="subcellular location">
    <subcellularLocation>
        <location evidence="1">Membrane</location>
        <topology evidence="1">Single-pass membrane protein</topology>
    </subcellularLocation>
</comment>
<gene>
    <name evidence="7" type="ORF">J2792_000456</name>
</gene>
<dbReference type="InterPro" id="IPR037682">
    <property type="entry name" value="TonB_C"/>
</dbReference>
<evidence type="ECO:0000313" key="7">
    <source>
        <dbReference type="EMBL" id="MDR6509616.1"/>
    </source>
</evidence>
<evidence type="ECO:0000256" key="3">
    <source>
        <dbReference type="ARBA" id="ARBA00022989"/>
    </source>
</evidence>
<feature type="domain" description="TonB C-terminal" evidence="6">
    <location>
        <begin position="47"/>
        <end position="122"/>
    </location>
</feature>
<keyword evidence="8" id="KW-1185">Reference proteome</keyword>
<evidence type="ECO:0000259" key="6">
    <source>
        <dbReference type="Pfam" id="PF03544"/>
    </source>
</evidence>
<dbReference type="Gene3D" id="3.30.1150.10">
    <property type="match status" value="1"/>
</dbReference>
<accession>A0ABU1MHR8</accession>
<dbReference type="RefSeq" id="WP_309804280.1">
    <property type="nucleotide sequence ID" value="NZ_JAVDRD010000001.1"/>
</dbReference>
<proteinExistence type="predicted"/>
<feature type="signal peptide" evidence="5">
    <location>
        <begin position="1"/>
        <end position="21"/>
    </location>
</feature>
<evidence type="ECO:0000256" key="4">
    <source>
        <dbReference type="ARBA" id="ARBA00023136"/>
    </source>
</evidence>
<dbReference type="Pfam" id="PF03544">
    <property type="entry name" value="TonB_C"/>
    <property type="match status" value="1"/>
</dbReference>
<evidence type="ECO:0000313" key="8">
    <source>
        <dbReference type="Proteomes" id="UP001184150"/>
    </source>
</evidence>
<keyword evidence="3" id="KW-1133">Transmembrane helix</keyword>
<evidence type="ECO:0000256" key="5">
    <source>
        <dbReference type="SAM" id="SignalP"/>
    </source>
</evidence>
<dbReference type="NCBIfam" id="TIGR01352">
    <property type="entry name" value="tonB_Cterm"/>
    <property type="match status" value="1"/>
</dbReference>
<keyword evidence="5" id="KW-0732">Signal</keyword>
<evidence type="ECO:0000256" key="1">
    <source>
        <dbReference type="ARBA" id="ARBA00004167"/>
    </source>
</evidence>
<dbReference type="Proteomes" id="UP001184150">
    <property type="component" value="Unassembled WGS sequence"/>
</dbReference>
<dbReference type="InterPro" id="IPR006260">
    <property type="entry name" value="TonB/TolA_C"/>
</dbReference>
<dbReference type="SUPFAM" id="SSF74653">
    <property type="entry name" value="TolA/TonB C-terminal domain"/>
    <property type="match status" value="1"/>
</dbReference>
<keyword evidence="2" id="KW-0812">Transmembrane</keyword>